<organism evidence="1 2">
    <name type="scientific">Frankliniella occidentalis</name>
    <name type="common">Western flower thrips</name>
    <name type="synonym">Euthrips occidentalis</name>
    <dbReference type="NCBI Taxonomy" id="133901"/>
    <lineage>
        <taxon>Eukaryota</taxon>
        <taxon>Metazoa</taxon>
        <taxon>Ecdysozoa</taxon>
        <taxon>Arthropoda</taxon>
        <taxon>Hexapoda</taxon>
        <taxon>Insecta</taxon>
        <taxon>Pterygota</taxon>
        <taxon>Neoptera</taxon>
        <taxon>Paraneoptera</taxon>
        <taxon>Thysanoptera</taxon>
        <taxon>Terebrantia</taxon>
        <taxon>Thripoidea</taxon>
        <taxon>Thripidae</taxon>
        <taxon>Frankliniella</taxon>
    </lineage>
</organism>
<reference evidence="2" key="1">
    <citation type="submission" date="2025-08" db="UniProtKB">
        <authorList>
            <consortium name="RefSeq"/>
        </authorList>
    </citation>
    <scope>IDENTIFICATION</scope>
    <source>
        <tissue evidence="2">Whole organism</tissue>
    </source>
</reference>
<dbReference type="GeneID" id="127749998"/>
<dbReference type="Proteomes" id="UP000504606">
    <property type="component" value="Unplaced"/>
</dbReference>
<dbReference type="AlphaFoldDB" id="A0A9C6U6P3"/>
<evidence type="ECO:0000313" key="2">
    <source>
        <dbReference type="RefSeq" id="XP_052126321.1"/>
    </source>
</evidence>
<dbReference type="KEGG" id="foc:127749998"/>
<keyword evidence="1" id="KW-1185">Reference proteome</keyword>
<gene>
    <name evidence="2" type="primary">LOC127749998</name>
</gene>
<protein>
    <submittedName>
        <fullName evidence="2">Uncharacterized protein LOC127749998</fullName>
    </submittedName>
</protein>
<dbReference type="OrthoDB" id="6430908at2759"/>
<proteinExistence type="predicted"/>
<evidence type="ECO:0000313" key="1">
    <source>
        <dbReference type="Proteomes" id="UP000504606"/>
    </source>
</evidence>
<dbReference type="SUPFAM" id="SSF53850">
    <property type="entry name" value="Periplasmic binding protein-like II"/>
    <property type="match status" value="1"/>
</dbReference>
<dbReference type="RefSeq" id="XP_052126321.1">
    <property type="nucleotide sequence ID" value="XM_052270361.1"/>
</dbReference>
<accession>A0A9C6U6P3</accession>
<sequence>MYPILFYFHIQILSVCRKLYPASSEGGHVAVMAGIWARHSVRAVAAVINQDRHSLEIFMCVPFQVTTGLCGQGTLAVRRVATVRLHDPTTAMQELRNVSLFSDAVPRDLGGCTVRADLSAGATNKRCRLSRDRLSLQSNILKGILEAAASFRHFRASLSVSEPDDNSVTLLPDGTLSGRLGRLQRGATDLALAPYTYSPLRMRLLRPSTAYLMDPAMVSAKTCGVLTTRLCRNF</sequence>
<name>A0A9C6U6P3_FRAOC</name>